<dbReference type="InterPro" id="IPR001394">
    <property type="entry name" value="Peptidase_C19_UCH"/>
</dbReference>
<feature type="domain" description="USP" evidence="9">
    <location>
        <begin position="455"/>
        <end position="1146"/>
    </location>
</feature>
<feature type="compositionally biased region" description="Pro residues" evidence="8">
    <location>
        <begin position="703"/>
        <end position="713"/>
    </location>
</feature>
<dbReference type="CDD" id="cd09212">
    <property type="entry name" value="PUB"/>
    <property type="match status" value="1"/>
</dbReference>
<gene>
    <name evidence="10" type="primary">UBP2_1</name>
    <name evidence="10" type="ORF">IWQ60_004714</name>
</gene>
<proteinExistence type="predicted"/>
<keyword evidence="7" id="KW-0175">Coiled coil</keyword>
<dbReference type="InterPro" id="IPR028889">
    <property type="entry name" value="USP"/>
</dbReference>
<dbReference type="Proteomes" id="UP001150569">
    <property type="component" value="Unassembled WGS sequence"/>
</dbReference>
<dbReference type="EMBL" id="JANBPT010000235">
    <property type="protein sequence ID" value="KAJ1925186.1"/>
    <property type="molecule type" value="Genomic_DNA"/>
</dbReference>
<evidence type="ECO:0000259" key="9">
    <source>
        <dbReference type="PROSITE" id="PS50235"/>
    </source>
</evidence>
<dbReference type="InterPro" id="IPR044635">
    <property type="entry name" value="UBP14-like"/>
</dbReference>
<evidence type="ECO:0000256" key="4">
    <source>
        <dbReference type="ARBA" id="ARBA00022786"/>
    </source>
</evidence>
<feature type="region of interest" description="Disordered" evidence="8">
    <location>
        <begin position="546"/>
        <end position="572"/>
    </location>
</feature>
<evidence type="ECO:0000256" key="7">
    <source>
        <dbReference type="SAM" id="Coils"/>
    </source>
</evidence>
<feature type="compositionally biased region" description="Basic and acidic residues" evidence="8">
    <location>
        <begin position="654"/>
        <end position="667"/>
    </location>
</feature>
<dbReference type="InterPro" id="IPR036339">
    <property type="entry name" value="PUB-like_dom_sf"/>
</dbReference>
<evidence type="ECO:0000256" key="5">
    <source>
        <dbReference type="ARBA" id="ARBA00022801"/>
    </source>
</evidence>
<keyword evidence="3 10" id="KW-0645">Protease</keyword>
<comment type="caution">
    <text evidence="10">The sequence shown here is derived from an EMBL/GenBank/DDBJ whole genome shotgun (WGS) entry which is preliminary data.</text>
</comment>
<dbReference type="GO" id="GO:0070628">
    <property type="term" value="F:proteasome binding"/>
    <property type="evidence" value="ECO:0007669"/>
    <property type="project" value="TreeGrafter"/>
</dbReference>
<dbReference type="Gene3D" id="3.90.70.10">
    <property type="entry name" value="Cysteine proteinases"/>
    <property type="match status" value="2"/>
</dbReference>
<comment type="catalytic activity">
    <reaction evidence="1">
        <text>Thiol-dependent hydrolysis of ester, thioester, amide, peptide and isopeptide bonds formed by the C-terminal Gly of ubiquitin (a 76-residue protein attached to proteins as an intracellular targeting signal).</text>
        <dbReference type="EC" id="3.4.19.12"/>
    </reaction>
</comment>
<organism evidence="10 11">
    <name type="scientific">Tieghemiomyces parasiticus</name>
    <dbReference type="NCBI Taxonomy" id="78921"/>
    <lineage>
        <taxon>Eukaryota</taxon>
        <taxon>Fungi</taxon>
        <taxon>Fungi incertae sedis</taxon>
        <taxon>Zoopagomycota</taxon>
        <taxon>Kickxellomycotina</taxon>
        <taxon>Dimargaritomycetes</taxon>
        <taxon>Dimargaritales</taxon>
        <taxon>Dimargaritaceae</taxon>
        <taxon>Tieghemiomyces</taxon>
    </lineage>
</organism>
<dbReference type="SUPFAM" id="SSF54001">
    <property type="entry name" value="Cysteine proteinases"/>
    <property type="match status" value="1"/>
</dbReference>
<dbReference type="GO" id="GO:0016579">
    <property type="term" value="P:protein deubiquitination"/>
    <property type="evidence" value="ECO:0007669"/>
    <property type="project" value="InterPro"/>
</dbReference>
<reference evidence="10" key="1">
    <citation type="submission" date="2022-07" db="EMBL/GenBank/DDBJ databases">
        <title>Phylogenomic reconstructions and comparative analyses of Kickxellomycotina fungi.</title>
        <authorList>
            <person name="Reynolds N.K."/>
            <person name="Stajich J.E."/>
            <person name="Barry K."/>
            <person name="Grigoriev I.V."/>
            <person name="Crous P."/>
            <person name="Smith M.E."/>
        </authorList>
    </citation>
    <scope>NUCLEOTIDE SEQUENCE</scope>
    <source>
        <strain evidence="10">RSA 861</strain>
    </source>
</reference>
<feature type="compositionally biased region" description="Low complexity" evidence="8">
    <location>
        <begin position="553"/>
        <end position="567"/>
    </location>
</feature>
<dbReference type="PROSITE" id="PS00972">
    <property type="entry name" value="USP_1"/>
    <property type="match status" value="1"/>
</dbReference>
<keyword evidence="6" id="KW-0788">Thiol protease</keyword>
<evidence type="ECO:0000256" key="8">
    <source>
        <dbReference type="SAM" id="MobiDB-lite"/>
    </source>
</evidence>
<dbReference type="Gene3D" id="1.20.58.2190">
    <property type="match status" value="1"/>
</dbReference>
<name>A0A9W8DZ41_9FUNG</name>
<evidence type="ECO:0000256" key="1">
    <source>
        <dbReference type="ARBA" id="ARBA00000707"/>
    </source>
</evidence>
<dbReference type="InterPro" id="IPR018200">
    <property type="entry name" value="USP_CS"/>
</dbReference>
<evidence type="ECO:0000256" key="2">
    <source>
        <dbReference type="ARBA" id="ARBA00012759"/>
    </source>
</evidence>
<evidence type="ECO:0000256" key="3">
    <source>
        <dbReference type="ARBA" id="ARBA00022670"/>
    </source>
</evidence>
<evidence type="ECO:0000256" key="6">
    <source>
        <dbReference type="ARBA" id="ARBA00022807"/>
    </source>
</evidence>
<dbReference type="Pfam" id="PF00443">
    <property type="entry name" value="UCH"/>
    <property type="match status" value="2"/>
</dbReference>
<dbReference type="GO" id="GO:0004843">
    <property type="term" value="F:cysteine-type deubiquitinase activity"/>
    <property type="evidence" value="ECO:0007669"/>
    <property type="project" value="UniProtKB-EC"/>
</dbReference>
<feature type="coiled-coil region" evidence="7">
    <location>
        <begin position="1042"/>
        <end position="1069"/>
    </location>
</feature>
<dbReference type="PANTHER" id="PTHR43982">
    <property type="entry name" value="UBIQUITIN CARBOXYL-TERMINAL HYDROLASE"/>
    <property type="match status" value="1"/>
</dbReference>
<dbReference type="SUPFAM" id="SSF143503">
    <property type="entry name" value="PUG domain-like"/>
    <property type="match status" value="1"/>
</dbReference>
<dbReference type="AlphaFoldDB" id="A0A9W8DZ41"/>
<dbReference type="OrthoDB" id="2420415at2759"/>
<dbReference type="PANTHER" id="PTHR43982:SF6">
    <property type="entry name" value="UBIQUITIN CARBOXYL-TERMINAL HYDROLASE 2-RELATED"/>
    <property type="match status" value="1"/>
</dbReference>
<accession>A0A9W8DZ41</accession>
<keyword evidence="5 10" id="KW-0378">Hydrolase</keyword>
<feature type="region of interest" description="Disordered" evidence="8">
    <location>
        <begin position="762"/>
        <end position="806"/>
    </location>
</feature>
<dbReference type="EC" id="3.4.19.12" evidence="2"/>
<protein>
    <recommendedName>
        <fullName evidence="2">ubiquitinyl hydrolase 1</fullName>
        <ecNumber evidence="2">3.4.19.12</ecNumber>
    </recommendedName>
</protein>
<dbReference type="InterPro" id="IPR025305">
    <property type="entry name" value="UCH_repeat_domain"/>
</dbReference>
<evidence type="ECO:0000313" key="10">
    <source>
        <dbReference type="EMBL" id="KAJ1925186.1"/>
    </source>
</evidence>
<dbReference type="GO" id="GO:0043161">
    <property type="term" value="P:proteasome-mediated ubiquitin-dependent protein catabolic process"/>
    <property type="evidence" value="ECO:0007669"/>
    <property type="project" value="InterPro"/>
</dbReference>
<evidence type="ECO:0000313" key="11">
    <source>
        <dbReference type="Proteomes" id="UP001150569"/>
    </source>
</evidence>
<feature type="region of interest" description="Disordered" evidence="8">
    <location>
        <begin position="643"/>
        <end position="740"/>
    </location>
</feature>
<dbReference type="PROSITE" id="PS50235">
    <property type="entry name" value="USP_3"/>
    <property type="match status" value="1"/>
</dbReference>
<dbReference type="InterPro" id="IPR038765">
    <property type="entry name" value="Papain-like_cys_pep_sf"/>
</dbReference>
<keyword evidence="4" id="KW-0833">Ubl conjugation pathway</keyword>
<sequence>MASDSPPISSGVARSCGTAAHFVEDFLPTWNLGLVPHRHAFRALPRPLADNRGLQLPAGINQPAQAICSICDQLLHVRCDELSMVDFKVPCSQAITHHFHWTAEGEDSKSNTGFQEVTVKCCQCLFTATLTMTAPTIPAPTMSLLERSRVVRDIPARLLSETDRHQIFGRCLETLLIYITNLLDGQRRTINTENPSFQERIGHDAASVACFEALGFRVEDRVLQPPELDPVTTARLWRARYQLEVRVAVLYHRTHPGTDHPKYRFATADAALGKALGTSYPPRQRTSAVIPADYLAEQHKDVTPSYSVLGCVPGMSDAVLVWAYRVLAQEDPAGGPVYLDALYDLGLGRRSDTIQAAVDGERIAGHFPATEIRNAYLYFEADAATVTDYQLAMLYTVLVNDRPDKAAYALNQLQKLATARHSAALEQFLQRGGDTAAFPEDLSADTTVGAAPLPAGLDNIGNTCYLNSLLQYYYSVLPLRQAVLDPTVWNTELVVGHRDGTRTVTRDEIAYAVTYAERLRGLFAALQDTRQPSIRPDRELARQSLTNAREEAAATATATPAESGAPVQPGPVPAAVTITKEADAPASPASLNVPPIDVDKPLLVDEPVPSAVEAAASLPSPPPEPAMDVDEPEVVSAGRHLISVPNSPAYADGPQKKVRFDQEREPSPVRLTVEPEPTPSVSSLAVEKVVVEQGNEATVPGPRGLPPPLPARPRTPLADGDGLPKSSPPTPATSSGGNQMMFGRQQDVSECMENIMSTLETGLLPNQGVPPLLAELDERDGPSEDSCGASTPESAGNRLARHEDPRRPDANLIRQLFFGVTRQALHYQDTATDKPVRTVKHEVFSHLLVQAEAGLDLYDGLDAYFGESTVSYANTEATREVYAEHLPAFLQIQIQRVQFDVAQSRVYKNNAFVKFDPVIYLDRYLLGLQSSLSTQRERAATLQHNIRGAQETIQRLTEQPGSTLTVPAMLDATIAYLRKEKAYHEEQQKSPDADADAVQPMLIDVADEAAASSLATKPAASDDRIATAAATVPTPAEHDAHIRNLLAVRESLDAQRQAHEADIARWTAEAKTVYADLRDVPYRAHAVFMHRGEASYGHYWVYLRDHAQSRWLKFNDAVVTRVDEAEVFNDTTGSNANPYLIVYVRDTELAGLTPSA</sequence>
<feature type="coiled-coil region" evidence="7">
    <location>
        <begin position="932"/>
        <end position="959"/>
    </location>
</feature>
<dbReference type="Pfam" id="PF13446">
    <property type="entry name" value="RPT"/>
    <property type="match status" value="2"/>
</dbReference>
<keyword evidence="11" id="KW-1185">Reference proteome</keyword>
<dbReference type="GO" id="GO:0061136">
    <property type="term" value="P:regulation of proteasomal protein catabolic process"/>
    <property type="evidence" value="ECO:0007669"/>
    <property type="project" value="TreeGrafter"/>
</dbReference>